<evidence type="ECO:0000259" key="1">
    <source>
        <dbReference type="Pfam" id="PF03417"/>
    </source>
</evidence>
<proteinExistence type="predicted"/>
<dbReference type="NCBIfam" id="NF040521">
    <property type="entry name" value="C45_proenzyme"/>
    <property type="match status" value="1"/>
</dbReference>
<reference evidence="2" key="2">
    <citation type="journal article" date="2023" name="IMA Fungus">
        <title>Comparative genomic study of the Penicillium genus elucidates a diverse pangenome and 15 lateral gene transfer events.</title>
        <authorList>
            <person name="Petersen C."/>
            <person name="Sorensen T."/>
            <person name="Nielsen M.R."/>
            <person name="Sondergaard T.E."/>
            <person name="Sorensen J.L."/>
            <person name="Fitzpatrick D.A."/>
            <person name="Frisvad J.C."/>
            <person name="Nielsen K.L."/>
        </authorList>
    </citation>
    <scope>NUCLEOTIDE SEQUENCE</scope>
    <source>
        <strain evidence="2">IBT 29677</strain>
    </source>
</reference>
<keyword evidence="3" id="KW-1185">Reference proteome</keyword>
<dbReference type="EMBL" id="JAPZBU010000012">
    <property type="protein sequence ID" value="KAJ5376290.1"/>
    <property type="molecule type" value="Genomic_DNA"/>
</dbReference>
<protein>
    <recommendedName>
        <fullName evidence="1">Peptidase C45 hydrolase domain-containing protein</fullName>
    </recommendedName>
</protein>
<name>A0A9W9SE15_9EURO</name>
<dbReference type="Pfam" id="PF03417">
    <property type="entry name" value="AAT"/>
    <property type="match status" value="1"/>
</dbReference>
<evidence type="ECO:0000313" key="3">
    <source>
        <dbReference type="Proteomes" id="UP001147747"/>
    </source>
</evidence>
<feature type="domain" description="Peptidase C45 hydrolase" evidence="1">
    <location>
        <begin position="7"/>
        <end position="187"/>
    </location>
</feature>
<dbReference type="InterPro" id="IPR047794">
    <property type="entry name" value="C45_proenzyme-like"/>
</dbReference>
<organism evidence="2 3">
    <name type="scientific">Penicillium cosmopolitanum</name>
    <dbReference type="NCBI Taxonomy" id="1131564"/>
    <lineage>
        <taxon>Eukaryota</taxon>
        <taxon>Fungi</taxon>
        <taxon>Dikarya</taxon>
        <taxon>Ascomycota</taxon>
        <taxon>Pezizomycotina</taxon>
        <taxon>Eurotiomycetes</taxon>
        <taxon>Eurotiomycetidae</taxon>
        <taxon>Eurotiales</taxon>
        <taxon>Aspergillaceae</taxon>
        <taxon>Penicillium</taxon>
    </lineage>
</organism>
<accession>A0A9W9SE15</accession>
<gene>
    <name evidence="2" type="ORF">N7509_013176</name>
</gene>
<dbReference type="OrthoDB" id="189997at2759"/>
<dbReference type="InterPro" id="IPR005079">
    <property type="entry name" value="Peptidase_C45_hydrolase"/>
</dbReference>
<dbReference type="PANTHER" id="PTHR34180:SF1">
    <property type="entry name" value="BETA-ALANYL-DOPAMINE_CARCININE HYDROLASE"/>
    <property type="match status" value="1"/>
</dbReference>
<dbReference type="Gene3D" id="3.60.60.10">
    <property type="entry name" value="Penicillin V Acylase, Chain A"/>
    <property type="match status" value="1"/>
</dbReference>
<sequence length="204" mass="22383">MVTEAGIIGKIGLNSDGVGVCFNAIRAKGVDKNRLPVHLGLRMALESKSATLAAEMLESIGMASSAYIVVGDATTAIGLEFTSTTFLRVPVNDHGFLVHSNHMLLQHENIYEPKWLEDSYTRLQTMGRNILQTKELSRESFNGLFEDEYDFPCSISRAQEGASDCATLFNITIDFKEGLAVVREGRPTGDRTSPTMCLQFEASK</sequence>
<dbReference type="InterPro" id="IPR047801">
    <property type="entry name" value="Peptidase_C45"/>
</dbReference>
<comment type="caution">
    <text evidence="2">The sequence shown here is derived from an EMBL/GenBank/DDBJ whole genome shotgun (WGS) entry which is preliminary data.</text>
</comment>
<dbReference type="PANTHER" id="PTHR34180">
    <property type="entry name" value="PEPTIDASE C45"/>
    <property type="match status" value="1"/>
</dbReference>
<reference evidence="2" key="1">
    <citation type="submission" date="2022-12" db="EMBL/GenBank/DDBJ databases">
        <authorList>
            <person name="Petersen C."/>
        </authorList>
    </citation>
    <scope>NUCLEOTIDE SEQUENCE</scope>
    <source>
        <strain evidence="2">IBT 29677</strain>
    </source>
</reference>
<dbReference type="Proteomes" id="UP001147747">
    <property type="component" value="Unassembled WGS sequence"/>
</dbReference>
<dbReference type="AlphaFoldDB" id="A0A9W9SE15"/>
<evidence type="ECO:0000313" key="2">
    <source>
        <dbReference type="EMBL" id="KAJ5376290.1"/>
    </source>
</evidence>
<dbReference type="RefSeq" id="XP_056481320.1">
    <property type="nucleotide sequence ID" value="XM_056637813.1"/>
</dbReference>
<dbReference type="GeneID" id="81376793"/>